<gene>
    <name evidence="2" type="ORF">METZ01_LOCUS7319</name>
</gene>
<accession>A0A381NIS6</accession>
<dbReference type="EMBL" id="UINC01000388">
    <property type="protein sequence ID" value="SUZ54465.1"/>
    <property type="molecule type" value="Genomic_DNA"/>
</dbReference>
<organism evidence="2">
    <name type="scientific">marine metagenome</name>
    <dbReference type="NCBI Taxonomy" id="408172"/>
    <lineage>
        <taxon>unclassified sequences</taxon>
        <taxon>metagenomes</taxon>
        <taxon>ecological metagenomes</taxon>
    </lineage>
</organism>
<sequence length="37" mass="3643">MIKIKAGVAEPVDAPDSKSGSGNGVGVRVSPPAPIKI</sequence>
<protein>
    <submittedName>
        <fullName evidence="2">Uncharacterized protein</fullName>
    </submittedName>
</protein>
<evidence type="ECO:0000256" key="1">
    <source>
        <dbReference type="SAM" id="MobiDB-lite"/>
    </source>
</evidence>
<dbReference type="AlphaFoldDB" id="A0A381NIS6"/>
<feature type="region of interest" description="Disordered" evidence="1">
    <location>
        <begin position="1"/>
        <end position="37"/>
    </location>
</feature>
<proteinExistence type="predicted"/>
<name>A0A381NIS6_9ZZZZ</name>
<dbReference type="AntiFam" id="ANF00015">
    <property type="entry name" value="tRNA translation"/>
</dbReference>
<evidence type="ECO:0000313" key="2">
    <source>
        <dbReference type="EMBL" id="SUZ54465.1"/>
    </source>
</evidence>
<reference evidence="2" key="1">
    <citation type="submission" date="2018-05" db="EMBL/GenBank/DDBJ databases">
        <authorList>
            <person name="Lanie J.A."/>
            <person name="Ng W.-L."/>
            <person name="Kazmierczak K.M."/>
            <person name="Andrzejewski T.M."/>
            <person name="Davidsen T.M."/>
            <person name="Wayne K.J."/>
            <person name="Tettelin H."/>
            <person name="Glass J.I."/>
            <person name="Rusch D."/>
            <person name="Podicherti R."/>
            <person name="Tsui H.-C.T."/>
            <person name="Winkler M.E."/>
        </authorList>
    </citation>
    <scope>NUCLEOTIDE SEQUENCE</scope>
</reference>